<dbReference type="EMBL" id="LR134318">
    <property type="protein sequence ID" value="VEF10840.1"/>
    <property type="molecule type" value="Genomic_DNA"/>
</dbReference>
<protein>
    <submittedName>
        <fullName evidence="1">Uncharacterized protein</fullName>
    </submittedName>
</protein>
<evidence type="ECO:0000313" key="2">
    <source>
        <dbReference type="Proteomes" id="UP000281909"/>
    </source>
</evidence>
<sequence length="82" mass="9998">MISRSKMTVWMFEREESVRIDKLFIEAERLDNLAYRLFHDKAAWDICLEAQALADAQRTEAYQAWMEMRRHAKEKSRRKYLN</sequence>
<evidence type="ECO:0000313" key="1">
    <source>
        <dbReference type="EMBL" id="VEF10840.1"/>
    </source>
</evidence>
<dbReference type="AlphaFoldDB" id="A0A448DVP9"/>
<reference evidence="1 2" key="1">
    <citation type="submission" date="2018-12" db="EMBL/GenBank/DDBJ databases">
        <authorList>
            <consortium name="Pathogen Informatics"/>
        </authorList>
    </citation>
    <scope>NUCLEOTIDE SEQUENCE [LARGE SCALE GENOMIC DNA]</scope>
    <source>
        <strain evidence="1 2">NCTC9428</strain>
    </source>
</reference>
<proteinExistence type="predicted"/>
<dbReference type="RefSeq" id="WP_232013082.1">
    <property type="nucleotide sequence ID" value="NZ_LR134318.1"/>
</dbReference>
<name>A0A448DVP9_PSEFL</name>
<accession>A0A448DVP9</accession>
<dbReference type="Proteomes" id="UP000281909">
    <property type="component" value="Chromosome"/>
</dbReference>
<gene>
    <name evidence="1" type="ORF">NCTC9428_02453</name>
</gene>
<organism evidence="1 2">
    <name type="scientific">Pseudomonas fluorescens</name>
    <dbReference type="NCBI Taxonomy" id="294"/>
    <lineage>
        <taxon>Bacteria</taxon>
        <taxon>Pseudomonadati</taxon>
        <taxon>Pseudomonadota</taxon>
        <taxon>Gammaproteobacteria</taxon>
        <taxon>Pseudomonadales</taxon>
        <taxon>Pseudomonadaceae</taxon>
        <taxon>Pseudomonas</taxon>
    </lineage>
</organism>